<keyword evidence="2" id="KW-0472">Membrane</keyword>
<feature type="transmembrane region" description="Helical" evidence="2">
    <location>
        <begin position="12"/>
        <end position="30"/>
    </location>
</feature>
<evidence type="ECO:0000313" key="4">
    <source>
        <dbReference type="Proteomes" id="UP000481861"/>
    </source>
</evidence>
<dbReference type="EMBL" id="JAADJZ010000014">
    <property type="protein sequence ID" value="KAF2870113.1"/>
    <property type="molecule type" value="Genomic_DNA"/>
</dbReference>
<keyword evidence="2" id="KW-1133">Transmembrane helix</keyword>
<evidence type="ECO:0000313" key="3">
    <source>
        <dbReference type="EMBL" id="KAF2870113.1"/>
    </source>
</evidence>
<reference evidence="3 4" key="1">
    <citation type="submission" date="2020-01" db="EMBL/GenBank/DDBJ databases">
        <authorList>
            <consortium name="DOE Joint Genome Institute"/>
            <person name="Haridas S."/>
            <person name="Albert R."/>
            <person name="Binder M."/>
            <person name="Bloem J."/>
            <person name="Labutti K."/>
            <person name="Salamov A."/>
            <person name="Andreopoulos B."/>
            <person name="Baker S.E."/>
            <person name="Barry K."/>
            <person name="Bills G."/>
            <person name="Bluhm B.H."/>
            <person name="Cannon C."/>
            <person name="Castanera R."/>
            <person name="Culley D.E."/>
            <person name="Daum C."/>
            <person name="Ezra D."/>
            <person name="Gonzalez J.B."/>
            <person name="Henrissat B."/>
            <person name="Kuo A."/>
            <person name="Liang C."/>
            <person name="Lipzen A."/>
            <person name="Lutzoni F."/>
            <person name="Magnuson J."/>
            <person name="Mondo S."/>
            <person name="Nolan M."/>
            <person name="Ohm R."/>
            <person name="Pangilinan J."/>
            <person name="Park H.-J.H."/>
            <person name="Ramirez L."/>
            <person name="Alfaro M."/>
            <person name="Sun H."/>
            <person name="Tritt A."/>
            <person name="Yoshinaga Y."/>
            <person name="Zwiers L.-H.L."/>
            <person name="Turgeon B.G."/>
            <person name="Goodwin S.B."/>
            <person name="Spatafora J.W."/>
            <person name="Crous P.W."/>
            <person name="Grigoriev I.V."/>
        </authorList>
    </citation>
    <scope>NUCLEOTIDE SEQUENCE [LARGE SCALE GENOMIC DNA]</scope>
    <source>
        <strain evidence="3 4">CBS 611.86</strain>
    </source>
</reference>
<dbReference type="OrthoDB" id="2396694at2759"/>
<accession>A0A7C8I8P4</accession>
<keyword evidence="4" id="KW-1185">Reference proteome</keyword>
<protein>
    <submittedName>
        <fullName evidence="3">Uncharacterized protein</fullName>
    </submittedName>
</protein>
<organism evidence="3 4">
    <name type="scientific">Massariosphaeria phaeospora</name>
    <dbReference type="NCBI Taxonomy" id="100035"/>
    <lineage>
        <taxon>Eukaryota</taxon>
        <taxon>Fungi</taxon>
        <taxon>Dikarya</taxon>
        <taxon>Ascomycota</taxon>
        <taxon>Pezizomycotina</taxon>
        <taxon>Dothideomycetes</taxon>
        <taxon>Pleosporomycetidae</taxon>
        <taxon>Pleosporales</taxon>
        <taxon>Pleosporales incertae sedis</taxon>
        <taxon>Massariosphaeria</taxon>
    </lineage>
</organism>
<name>A0A7C8I8P4_9PLEO</name>
<comment type="caution">
    <text evidence="3">The sequence shown here is derived from an EMBL/GenBank/DDBJ whole genome shotgun (WGS) entry which is preliminary data.</text>
</comment>
<feature type="transmembrane region" description="Helical" evidence="2">
    <location>
        <begin position="71"/>
        <end position="90"/>
    </location>
</feature>
<feature type="transmembrane region" description="Helical" evidence="2">
    <location>
        <begin position="102"/>
        <end position="124"/>
    </location>
</feature>
<proteinExistence type="predicted"/>
<sequence>MAQCSHSCNFVLIALWTLCTSICVCVITIHRSCIRRREKRDERSGHHHRSRHHHRSERHSSKKDHGVNPAAFIWFFLHLAGTIIGMVGLLDLIKNSYWYDPVVRRLSLGFGITTIITAVLTGLYMYKRHRQRLHDGYDDFCSPWVCGVLATILAFLAGFCISSTLYCDVVLGMIAGNMLGRPSSDLWKLYWPWFIANRILLLIN</sequence>
<evidence type="ECO:0000256" key="2">
    <source>
        <dbReference type="SAM" id="Phobius"/>
    </source>
</evidence>
<feature type="region of interest" description="Disordered" evidence="1">
    <location>
        <begin position="40"/>
        <end position="64"/>
    </location>
</feature>
<feature type="transmembrane region" description="Helical" evidence="2">
    <location>
        <begin position="144"/>
        <end position="166"/>
    </location>
</feature>
<dbReference type="Proteomes" id="UP000481861">
    <property type="component" value="Unassembled WGS sequence"/>
</dbReference>
<dbReference type="AlphaFoldDB" id="A0A7C8I8P4"/>
<evidence type="ECO:0000256" key="1">
    <source>
        <dbReference type="SAM" id="MobiDB-lite"/>
    </source>
</evidence>
<gene>
    <name evidence="3" type="ORF">BDV95DRAFT_496770</name>
</gene>
<keyword evidence="2" id="KW-0812">Transmembrane</keyword>
<feature type="compositionally biased region" description="Basic residues" evidence="1">
    <location>
        <begin position="45"/>
        <end position="62"/>
    </location>
</feature>